<dbReference type="SUPFAM" id="SSF52540">
    <property type="entry name" value="P-loop containing nucleoside triphosphate hydrolases"/>
    <property type="match status" value="1"/>
</dbReference>
<feature type="repeat" description="RCC1" evidence="8">
    <location>
        <begin position="386"/>
        <end position="446"/>
    </location>
</feature>
<feature type="domain" description="BTB" evidence="10">
    <location>
        <begin position="912"/>
        <end position="981"/>
    </location>
</feature>
<dbReference type="InterPro" id="IPR009091">
    <property type="entry name" value="RCC1/BLIP-II"/>
</dbReference>
<evidence type="ECO:0000313" key="12">
    <source>
        <dbReference type="Proteomes" id="UP000664521"/>
    </source>
</evidence>
<keyword evidence="5" id="KW-0408">Iron</keyword>
<dbReference type="InterPro" id="IPR051625">
    <property type="entry name" value="Signaling_Regulatory_Domain"/>
</dbReference>
<organism evidence="11 12">
    <name type="scientific">Heterodermia speciosa</name>
    <dbReference type="NCBI Taxonomy" id="116794"/>
    <lineage>
        <taxon>Eukaryota</taxon>
        <taxon>Fungi</taxon>
        <taxon>Dikarya</taxon>
        <taxon>Ascomycota</taxon>
        <taxon>Pezizomycotina</taxon>
        <taxon>Lecanoromycetes</taxon>
        <taxon>OSLEUM clade</taxon>
        <taxon>Lecanoromycetidae</taxon>
        <taxon>Caliciales</taxon>
        <taxon>Physciaceae</taxon>
        <taxon>Heterodermia</taxon>
    </lineage>
</organism>
<dbReference type="Pfam" id="PF12796">
    <property type="entry name" value="Ank_2"/>
    <property type="match status" value="1"/>
</dbReference>
<keyword evidence="4" id="KW-0067">ATP-binding</keyword>
<dbReference type="InterPro" id="IPR027417">
    <property type="entry name" value="P-loop_NTPase"/>
</dbReference>
<dbReference type="PROSITE" id="PS50088">
    <property type="entry name" value="ANK_REPEAT"/>
    <property type="match status" value="1"/>
</dbReference>
<keyword evidence="3" id="KW-0547">Nucleotide-binding</keyword>
<feature type="region of interest" description="Disordered" evidence="9">
    <location>
        <begin position="198"/>
        <end position="232"/>
    </location>
</feature>
<dbReference type="SMART" id="SM00225">
    <property type="entry name" value="BTB"/>
    <property type="match status" value="1"/>
</dbReference>
<dbReference type="CDD" id="cd18186">
    <property type="entry name" value="BTB_POZ_ZBTB_KLHL-like"/>
    <property type="match status" value="1"/>
</dbReference>
<reference evidence="11" key="1">
    <citation type="submission" date="2021-03" db="EMBL/GenBank/DDBJ databases">
        <authorList>
            <person name="Tagirdzhanova G."/>
        </authorList>
    </citation>
    <scope>NUCLEOTIDE SEQUENCE</scope>
</reference>
<feature type="repeat" description="ANK" evidence="7">
    <location>
        <begin position="123"/>
        <end position="146"/>
    </location>
</feature>
<dbReference type="SUPFAM" id="SSF48403">
    <property type="entry name" value="Ankyrin repeat"/>
    <property type="match status" value="1"/>
</dbReference>
<dbReference type="Gene3D" id="3.30.710.10">
    <property type="entry name" value="Potassium Channel Kv1.1, Chain A"/>
    <property type="match status" value="1"/>
</dbReference>
<dbReference type="PROSITE" id="PS50297">
    <property type="entry name" value="ANK_REP_REGION"/>
    <property type="match status" value="1"/>
</dbReference>
<dbReference type="CDD" id="cd02037">
    <property type="entry name" value="Mrp_NBP35"/>
    <property type="match status" value="1"/>
</dbReference>
<evidence type="ECO:0000256" key="3">
    <source>
        <dbReference type="ARBA" id="ARBA00022741"/>
    </source>
</evidence>
<dbReference type="InterPro" id="IPR033756">
    <property type="entry name" value="YlxH/NBP35"/>
</dbReference>
<dbReference type="GO" id="GO:0046872">
    <property type="term" value="F:metal ion binding"/>
    <property type="evidence" value="ECO:0007669"/>
    <property type="project" value="UniProtKB-KW"/>
</dbReference>
<dbReference type="OrthoDB" id="1893551at2759"/>
<dbReference type="SUPFAM" id="SSF54695">
    <property type="entry name" value="POZ domain"/>
    <property type="match status" value="1"/>
</dbReference>
<dbReference type="InterPro" id="IPR002110">
    <property type="entry name" value="Ankyrin_rpt"/>
</dbReference>
<feature type="compositionally biased region" description="Polar residues" evidence="9">
    <location>
        <begin position="1308"/>
        <end position="1325"/>
    </location>
</feature>
<evidence type="ECO:0000256" key="1">
    <source>
        <dbReference type="ARBA" id="ARBA00022723"/>
    </source>
</evidence>
<dbReference type="InterPro" id="IPR000210">
    <property type="entry name" value="BTB/POZ_dom"/>
</dbReference>
<sequence>MSSYLWKSFFEDDVENFGQVLASATYNTSASGSRSGRGGNLGVTDSPGTSLSVSPSLGVKHRRPQGGHSTNAVLSRADLNWKDGNGVTLLHYVASSTKPTAYRFALALCQVPLVDLYIQDAENGWTALHRALYFGNVTIARLLMDRDLQDAVGHGHGHVGSHSGAGGLIKIKDHEGNSPFDVYGASIASRSIRSGNTVPLLSNSSDDDENESAQGISGDIEDEISKSKELAPRTKVDGNEIYAFGSNKNFTLGFGDEDDRQYPERVYLKRPEQLLRRLNAEHQASTRGDASGYQGSKALSSLPALVQYRPIIIQDVQLSKFHSAVITTDPEANLYMCGFGKGGRLGTGDEATSFHYVPIYKGGLMGKKVIHVALGQDHSLAISSEGEVFAWGSNAFGQLGFASANQAVQDDDPVQLHPRQVYGQIKRELVVGAAASRIHSVVHTSGSLYTFGKNAGQLGLVDSDARSLAIQNTPRKVAASLFTSAIRHVSAIDKATVCLLENHDVWVLANYGYTKLAFPLDGFSNYFLKSSLLSSRHGKQQADICKITSGGDTICAMSSSGDVFTVHVSQNAEVGATSTSTTNPGKIPRALSSSQQVWSMQKGHMAVVDVDVGQDGSIIICTDSGSVWRRVKRAKIKHTNSPSSTSYKSKDYKFSRVPGLTRITAVRSNAFGAFAAVRKDCDVLRNQVGVDSSSLWKDLYPLLPLKSLSVNEELDLEDPLPRFWVPARPAHDTATIRRAVLRTPDIEDQLSLLMHDLELSASSTYDLRIGTTMSKVLFPVHEFILAGRSEFLRTAMAKFRQNYFFTIPEIMTIEYDGDGKTLLQFQAADLLTVLNLVLYIYTDGTVDVWHYTRHKPNHASRYRQVRSELMKIASNLELRNLEHSVRLMAEPSKTLHTDLELAIRSPDYFESGDIEVELDGQNVKLHQALLCQRCPFFEGLFNGRAAGAWLQSRRADSQELVRVDLKHINPNIFRLILRHIYGDTDEAVFENIRTDDFDAFLDVIMEVMSVANELMLDRLAQCCQKLLGQFVNTRNVCQLLNAVALCSVTEFKNAALEYICLNLEGMLENHLLNELDQDLMLELDEVVRQNQVACLPFSKSGRAETELFERYPELFDIVERGRRAKIDSFRLQSRLRDEESFYASAGKARPISRDGTDNQKRPRDLALKALEHDAGNRTASKLQNREDIELIFQMEEEDDATQASTKSIMPQHTRTEPFPSDELQALSSSLTVTDPSKSPHLAASSDTLGHSAQGGSWTLQDLNPSQQRPAEGAKAWASSGLSSSKLDMKEIMAQDSFNKVSSLSLGLSNKASTPKNATNSQTVKVSQKERKRQQQQQQQPPQDSGPISTVPINDSEQSPAHKPSPWRHTSSGQKVSLQDVLRAESSTSPPLSAEQCRRDLSKSSLTMRQTVPGNVATSRRSASGDAQQASLPIPTRNMSTPAITSKSPMPQTPSNLRNSSSPAIRSIRHGPPPVEPSLQLSMADILAQQQTEKQAIKDAVAKRSLQEIQEEQAFQEWWDQESKKVREEEEKSKDATVGSSRGRSGNSRKARGGLPSRQSPPRIPRRGLPPKRRIPNVEKVVAVSSAKGGVGKSTIAVNLALQFARNGLRSGILDTDIFGPSIPTIMGMLDAGEPRLTAQNHLIPLSNYGVKSMSMGYLVRQDAPVAWRGMMVVKALQQLLHEVDWGGLDMLVLDLPPGTGDTQLTIAQQVELDGVIIVSTPQDVALKDTLKGISMFQKMNVNILGMIQNMSTFICPQCNHQTNIFGFKGARKACEEHNLHFLGDVPLHERICEDADRGKPTVAAEPGSQNAEAFQNIAKEVIARLEADATKT</sequence>
<evidence type="ECO:0000256" key="4">
    <source>
        <dbReference type="ARBA" id="ARBA00022840"/>
    </source>
</evidence>
<evidence type="ECO:0000256" key="9">
    <source>
        <dbReference type="SAM" id="MobiDB-lite"/>
    </source>
</evidence>
<dbReference type="Pfam" id="PF13540">
    <property type="entry name" value="RCC1_2"/>
    <property type="match status" value="1"/>
</dbReference>
<dbReference type="InterPro" id="IPR036770">
    <property type="entry name" value="Ankyrin_rpt-contain_sf"/>
</dbReference>
<keyword evidence="12" id="KW-1185">Reference proteome</keyword>
<dbReference type="Proteomes" id="UP000664521">
    <property type="component" value="Unassembled WGS sequence"/>
</dbReference>
<feature type="region of interest" description="Disordered" evidence="9">
    <location>
        <begin position="1308"/>
        <end position="1477"/>
    </location>
</feature>
<dbReference type="EMBL" id="CAJPDS010000099">
    <property type="protein sequence ID" value="CAF9937215.1"/>
    <property type="molecule type" value="Genomic_DNA"/>
</dbReference>
<evidence type="ECO:0000256" key="8">
    <source>
        <dbReference type="PROSITE-ProRule" id="PRU00235"/>
    </source>
</evidence>
<dbReference type="Gene3D" id="3.40.50.300">
    <property type="entry name" value="P-loop containing nucleotide triphosphate hydrolases"/>
    <property type="match status" value="1"/>
</dbReference>
<feature type="region of interest" description="Disordered" evidence="9">
    <location>
        <begin position="28"/>
        <end position="71"/>
    </location>
</feature>
<dbReference type="FunFam" id="3.40.50.300:FF:001278">
    <property type="entry name" value="Iron-sulfur cluster carrier protein"/>
    <property type="match status" value="1"/>
</dbReference>
<evidence type="ECO:0000259" key="10">
    <source>
        <dbReference type="PROSITE" id="PS50097"/>
    </source>
</evidence>
<dbReference type="HAMAP" id="MF_02040">
    <property type="entry name" value="Mrp_NBP35"/>
    <property type="match status" value="1"/>
</dbReference>
<dbReference type="CDD" id="cd18500">
    <property type="entry name" value="BACK_IBtk"/>
    <property type="match status" value="1"/>
</dbReference>
<proteinExistence type="inferred from homology"/>
<feature type="compositionally biased region" description="Basic and acidic residues" evidence="9">
    <location>
        <begin position="223"/>
        <end position="232"/>
    </location>
</feature>
<dbReference type="Gene3D" id="1.25.40.20">
    <property type="entry name" value="Ankyrin repeat-containing domain"/>
    <property type="match status" value="1"/>
</dbReference>
<keyword evidence="1" id="KW-0479">Metal-binding</keyword>
<dbReference type="Pfam" id="PF00651">
    <property type="entry name" value="BTB"/>
    <property type="match status" value="1"/>
</dbReference>
<dbReference type="GO" id="GO:0005524">
    <property type="term" value="F:ATP binding"/>
    <property type="evidence" value="ECO:0007669"/>
    <property type="project" value="UniProtKB-KW"/>
</dbReference>
<keyword evidence="6" id="KW-0411">Iron-sulfur</keyword>
<dbReference type="GO" id="GO:0016226">
    <property type="term" value="P:iron-sulfur cluster assembly"/>
    <property type="evidence" value="ECO:0007669"/>
    <property type="project" value="InterPro"/>
</dbReference>
<feature type="compositionally biased region" description="Polar residues" evidence="9">
    <location>
        <begin position="1201"/>
        <end position="1212"/>
    </location>
</feature>
<dbReference type="PROSITE" id="PS50012">
    <property type="entry name" value="RCC1_3"/>
    <property type="match status" value="3"/>
</dbReference>
<dbReference type="InterPro" id="IPR000408">
    <property type="entry name" value="Reg_chr_condens"/>
</dbReference>
<dbReference type="Gene3D" id="2.130.10.30">
    <property type="entry name" value="Regulator of chromosome condensation 1/beta-lactamase-inhibitor protein II"/>
    <property type="match status" value="1"/>
</dbReference>
<keyword evidence="2" id="KW-0677">Repeat</keyword>
<evidence type="ECO:0000256" key="7">
    <source>
        <dbReference type="PROSITE-ProRule" id="PRU00023"/>
    </source>
</evidence>
<dbReference type="GO" id="GO:0140663">
    <property type="term" value="F:ATP-dependent FeS chaperone activity"/>
    <property type="evidence" value="ECO:0007669"/>
    <property type="project" value="InterPro"/>
</dbReference>
<feature type="compositionally biased region" description="Polar residues" evidence="9">
    <location>
        <begin position="1244"/>
        <end position="1268"/>
    </location>
</feature>
<feature type="repeat" description="RCC1" evidence="8">
    <location>
        <begin position="446"/>
        <end position="502"/>
    </location>
</feature>
<evidence type="ECO:0000256" key="5">
    <source>
        <dbReference type="ARBA" id="ARBA00023004"/>
    </source>
</evidence>
<comment type="caution">
    <text evidence="11">The sequence shown here is derived from an EMBL/GenBank/DDBJ whole genome shotgun (WGS) entry which is preliminary data.</text>
</comment>
<feature type="compositionally biased region" description="Basic and acidic residues" evidence="9">
    <location>
        <begin position="1525"/>
        <end position="1534"/>
    </location>
</feature>
<feature type="region of interest" description="Disordered" evidence="9">
    <location>
        <begin position="1197"/>
        <end position="1276"/>
    </location>
</feature>
<feature type="compositionally biased region" description="Polar residues" evidence="9">
    <location>
        <begin position="1367"/>
        <end position="1376"/>
    </location>
</feature>
<dbReference type="GO" id="GO:0051536">
    <property type="term" value="F:iron-sulfur cluster binding"/>
    <property type="evidence" value="ECO:0007669"/>
    <property type="project" value="UniProtKB-KW"/>
</dbReference>
<feature type="compositionally biased region" description="Polar residues" evidence="9">
    <location>
        <begin position="1345"/>
        <end position="1358"/>
    </location>
</feature>
<feature type="region of interest" description="Disordered" evidence="9">
    <location>
        <begin position="1525"/>
        <end position="1575"/>
    </location>
</feature>
<dbReference type="PANTHER" id="PTHR22872">
    <property type="entry name" value="BTK-BINDING PROTEIN-RELATED"/>
    <property type="match status" value="1"/>
</dbReference>
<evidence type="ECO:0000256" key="2">
    <source>
        <dbReference type="ARBA" id="ARBA00022737"/>
    </source>
</evidence>
<dbReference type="InterPro" id="IPR019591">
    <property type="entry name" value="Mrp/NBP35_ATP-bd"/>
</dbReference>
<dbReference type="InterPro" id="IPR011333">
    <property type="entry name" value="SKP1/BTB/POZ_sf"/>
</dbReference>
<name>A0A8H3G7D6_9LECA</name>
<dbReference type="Pfam" id="PF10609">
    <property type="entry name" value="ParA"/>
    <property type="match status" value="1"/>
</dbReference>
<feature type="compositionally biased region" description="Polar residues" evidence="9">
    <location>
        <begin position="1402"/>
        <end position="1463"/>
    </location>
</feature>
<feature type="repeat" description="RCC1" evidence="8">
    <location>
        <begin position="332"/>
        <end position="385"/>
    </location>
</feature>
<feature type="compositionally biased region" description="Polar residues" evidence="9">
    <location>
        <begin position="1225"/>
        <end position="1236"/>
    </location>
</feature>
<protein>
    <recommendedName>
        <fullName evidence="10">BTB domain-containing protein</fullName>
    </recommendedName>
</protein>
<evidence type="ECO:0000256" key="6">
    <source>
        <dbReference type="ARBA" id="ARBA00023014"/>
    </source>
</evidence>
<accession>A0A8H3G7D6</accession>
<feature type="compositionally biased region" description="Polar residues" evidence="9">
    <location>
        <begin position="46"/>
        <end position="55"/>
    </location>
</feature>
<evidence type="ECO:0000313" key="11">
    <source>
        <dbReference type="EMBL" id="CAF9937215.1"/>
    </source>
</evidence>
<dbReference type="PRINTS" id="PR00633">
    <property type="entry name" value="RCCNDNSATION"/>
</dbReference>
<gene>
    <name evidence="11" type="ORF">HETSPECPRED_010595</name>
</gene>
<feature type="compositionally biased region" description="Basic residues" evidence="9">
    <location>
        <begin position="1563"/>
        <end position="1574"/>
    </location>
</feature>
<dbReference type="PROSITE" id="PS50097">
    <property type="entry name" value="BTB"/>
    <property type="match status" value="1"/>
</dbReference>
<dbReference type="SUPFAM" id="SSF50985">
    <property type="entry name" value="RCC1/BLIP-II"/>
    <property type="match status" value="1"/>
</dbReference>
<keyword evidence="7" id="KW-0040">ANK repeat</keyword>
<dbReference type="PANTHER" id="PTHR22872:SF2">
    <property type="entry name" value="INHIBITOR OF BRUTON TYROSINE KINASE"/>
    <property type="match status" value="1"/>
</dbReference>